<sequence>MIKDINTFEIHLQYGYYSFLESTEKNCDNLLWLVETMEKELLDFVDANPEDFQTAYGLFLDFVNQFEEQGYFREYDLEYDFDTIIAWAGSKDMLDSFELITLLKNTHVFTQDIRALGVEFYNHEQMEDKAVVTEASAKILRAFEGYLKKQLELHAAIVKSFRSYSETLYLHEEILAAYDNYLHVRMKFLVDEGLKSHALKCNDDIIFEATPDKGLLHEMQTLKKQKKNWKGSSLYFVAAIMGKIGDDYYESSSRRSAETAFEAALKLKDIAIDFIWENTMGEVLDYDAAATIFAVFLFVCEEYCIKKDYDESYVEPLTAQDILGYVEDGNFQEYLKLVEEKDFDSALFHCPDYKIAYYYKLFNLLCKLPSADDLYRLTYNQTDTIYGYLEHLDYELYSNLGNSSVGYYLPSLVLNSTFELDFDVFLKTLDTTREKNLVEKNLREDLQRVINKNNKMVDDFSHIWTNIIKPNAIYKVAEALAQHEEFRDYYVTLMQVYNDEIMMQNECEILKLSHSANPIQLQAYLRKGISKSSTAVGLPYFIDYAFKRVLLRVFFDNSSRCQWIRNSFSSSGLDTHELMASFEKQVLQGNTEVFHWFTSKAFEVSFSIDESLSPITIDPTSGCASFLIGRFMELFFNALTYGKKGSASYINLVLTTNTVDALDYISIEVLNPVEDRNIFTGGNKKGLEAMDEFMRMLNGNKKLKSVQASIFEDIYSIKVLLDKGLISDEEEDI</sequence>
<comment type="caution">
    <text evidence="1">The sequence shown here is derived from an EMBL/GenBank/DDBJ whole genome shotgun (WGS) entry which is preliminary data.</text>
</comment>
<proteinExistence type="predicted"/>
<organism evidence="1 2">
    <name type="scientific">Clostridium omnivorum</name>
    <dbReference type="NCBI Taxonomy" id="1604902"/>
    <lineage>
        <taxon>Bacteria</taxon>
        <taxon>Bacillati</taxon>
        <taxon>Bacillota</taxon>
        <taxon>Clostridia</taxon>
        <taxon>Eubacteriales</taxon>
        <taxon>Clostridiaceae</taxon>
        <taxon>Clostridium</taxon>
    </lineage>
</organism>
<dbReference type="Proteomes" id="UP001208567">
    <property type="component" value="Unassembled WGS sequence"/>
</dbReference>
<evidence type="ECO:0000313" key="1">
    <source>
        <dbReference type="EMBL" id="GLC31793.1"/>
    </source>
</evidence>
<dbReference type="EMBL" id="BRXR01000001">
    <property type="protein sequence ID" value="GLC31793.1"/>
    <property type="molecule type" value="Genomic_DNA"/>
</dbReference>
<dbReference type="RefSeq" id="WP_264851119.1">
    <property type="nucleotide sequence ID" value="NZ_BRXR01000001.1"/>
</dbReference>
<protein>
    <submittedName>
        <fullName evidence="1">Uncharacterized protein</fullName>
    </submittedName>
</protein>
<gene>
    <name evidence="1" type="ORF">bsdE14_32030</name>
</gene>
<reference evidence="1 2" key="1">
    <citation type="journal article" date="2024" name="Int. J. Syst. Evol. Microbiol.">
        <title>Clostridium omnivorum sp. nov., isolated from anoxic soil under the treatment of reductive soil disinfestation.</title>
        <authorList>
            <person name="Ueki A."/>
            <person name="Tonouchi A."/>
            <person name="Kaku N."/>
            <person name="Honma S."/>
            <person name="Ueki K."/>
        </authorList>
    </citation>
    <scope>NUCLEOTIDE SEQUENCE [LARGE SCALE GENOMIC DNA]</scope>
    <source>
        <strain evidence="1 2">E14</strain>
    </source>
</reference>
<keyword evidence="2" id="KW-1185">Reference proteome</keyword>
<name>A0ABQ5N990_9CLOT</name>
<accession>A0ABQ5N990</accession>
<evidence type="ECO:0000313" key="2">
    <source>
        <dbReference type="Proteomes" id="UP001208567"/>
    </source>
</evidence>